<dbReference type="RefSeq" id="WP_110853852.1">
    <property type="nucleotide sequence ID" value="NZ_QKLZ01000021.1"/>
</dbReference>
<name>A0A2Y9ARI7_9MICO</name>
<evidence type="ECO:0000313" key="1">
    <source>
        <dbReference type="EMBL" id="SSA47070.1"/>
    </source>
</evidence>
<keyword evidence="2" id="KW-1185">Reference proteome</keyword>
<accession>A0A2Y9ARI7</accession>
<dbReference type="AlphaFoldDB" id="A0A2Y9ARI7"/>
<evidence type="ECO:0000313" key="2">
    <source>
        <dbReference type="Proteomes" id="UP000250222"/>
    </source>
</evidence>
<proteinExistence type="predicted"/>
<gene>
    <name evidence="1" type="ORF">SAMN05216184_1218</name>
</gene>
<protein>
    <recommendedName>
        <fullName evidence="3">Sugar phosphate isomerase</fullName>
    </recommendedName>
</protein>
<dbReference type="Proteomes" id="UP000250222">
    <property type="component" value="Unassembled WGS sequence"/>
</dbReference>
<dbReference type="InterPro" id="IPR047715">
    <property type="entry name" value="EboA_dom"/>
</dbReference>
<reference evidence="1 2" key="1">
    <citation type="submission" date="2016-10" db="EMBL/GenBank/DDBJ databases">
        <authorList>
            <person name="Cai Z."/>
        </authorList>
    </citation>
    <scope>NUCLEOTIDE SEQUENCE [LARGE SCALE GENOMIC DNA]</scope>
    <source>
        <strain evidence="1 2">CGMCC 1.10826</strain>
    </source>
</reference>
<dbReference type="EMBL" id="UETB01000021">
    <property type="protein sequence ID" value="SSA47070.1"/>
    <property type="molecule type" value="Genomic_DNA"/>
</dbReference>
<dbReference type="NCBIfam" id="NF035938">
    <property type="entry name" value="EboA_domain"/>
    <property type="match status" value="1"/>
</dbReference>
<dbReference type="OrthoDB" id="1900402at2"/>
<evidence type="ECO:0008006" key="3">
    <source>
        <dbReference type="Google" id="ProtNLM"/>
    </source>
</evidence>
<sequence length="226" mass="23985">MSRTHQMRDAIAADLSPAAASRLSQMTAEIAADTSAAARLFPAAAREVARGPLDPADPSGIHGPTLDDAVRGVLLAALAEALGDDARLLREVSDLYRYGDGDEKRAVLRALHLLGPEAQPIVEDALRTNDIRIVAAAMGPWAGTHLDDATWRQGVLKCLFVGVPLAAVDRLDERTDPELARMVAAYAHERLAAGRSVPDDVHLVLDQEPGALDQFPDVAAALRPSA</sequence>
<organism evidence="1 2">
    <name type="scientific">Georgenia satyanarayanai</name>
    <dbReference type="NCBI Taxonomy" id="860221"/>
    <lineage>
        <taxon>Bacteria</taxon>
        <taxon>Bacillati</taxon>
        <taxon>Actinomycetota</taxon>
        <taxon>Actinomycetes</taxon>
        <taxon>Micrococcales</taxon>
        <taxon>Bogoriellaceae</taxon>
        <taxon>Georgenia</taxon>
    </lineage>
</organism>